<dbReference type="eggNOG" id="ENOG5032YGC">
    <property type="taxonomic scope" value="Bacteria"/>
</dbReference>
<sequence length="104" mass="11793">MNIFAGYSSHYDENARLTILRALAAQPDGRLNDGVLIKELQAFGINRGRDYLHQQLDWLETNAQAVKLRRVETVIIAELTEAGEDHVEKRRVLPGIVRPSRTRG</sequence>
<gene>
    <name evidence="1" type="ORF">FP2506_11487</name>
</gene>
<dbReference type="HOGENOM" id="CLU_176097_0_0_5"/>
<accession>Q0FYY2</accession>
<evidence type="ECO:0000313" key="2">
    <source>
        <dbReference type="Proteomes" id="UP000004310"/>
    </source>
</evidence>
<name>Q0FYY2_9HYPH</name>
<comment type="caution">
    <text evidence="1">The sequence shown here is derived from an EMBL/GenBank/DDBJ whole genome shotgun (WGS) entry which is preliminary data.</text>
</comment>
<dbReference type="Proteomes" id="UP000004310">
    <property type="component" value="Unassembled WGS sequence"/>
</dbReference>
<dbReference type="AlphaFoldDB" id="Q0FYY2"/>
<organism evidence="1 2">
    <name type="scientific">Fulvimarina pelagi HTCC2506</name>
    <dbReference type="NCBI Taxonomy" id="314231"/>
    <lineage>
        <taxon>Bacteria</taxon>
        <taxon>Pseudomonadati</taxon>
        <taxon>Pseudomonadota</taxon>
        <taxon>Alphaproteobacteria</taxon>
        <taxon>Hyphomicrobiales</taxon>
        <taxon>Aurantimonadaceae</taxon>
        <taxon>Fulvimarina</taxon>
    </lineage>
</organism>
<dbReference type="RefSeq" id="WP_007067432.1">
    <property type="nucleotide sequence ID" value="NZ_DS022272.1"/>
</dbReference>
<dbReference type="EMBL" id="AATP01000009">
    <property type="protein sequence ID" value="EAU40176.1"/>
    <property type="molecule type" value="Genomic_DNA"/>
</dbReference>
<reference evidence="1 2" key="1">
    <citation type="journal article" date="2010" name="J. Bacteriol.">
        <title>Genome sequence of Fulvimarina pelagi HTCC2506T, a Mn(II)-oxidizing alphaproteobacterium possessing an aerobic anoxygenic photosynthetic gene cluster and Xanthorhodopsin.</title>
        <authorList>
            <person name="Kang I."/>
            <person name="Oh H.M."/>
            <person name="Lim S.I."/>
            <person name="Ferriera S."/>
            <person name="Giovannoni S.J."/>
            <person name="Cho J.C."/>
        </authorList>
    </citation>
    <scope>NUCLEOTIDE SEQUENCE [LARGE SCALE GENOMIC DNA]</scope>
    <source>
        <strain evidence="1 2">HTCC2506</strain>
    </source>
</reference>
<evidence type="ECO:0000313" key="1">
    <source>
        <dbReference type="EMBL" id="EAU40176.1"/>
    </source>
</evidence>
<proteinExistence type="predicted"/>
<dbReference type="STRING" id="217511.GCA_001463845_01036"/>
<protein>
    <submittedName>
        <fullName evidence="1">Uncharacterized protein</fullName>
    </submittedName>
</protein>
<keyword evidence="2" id="KW-1185">Reference proteome</keyword>